<evidence type="ECO:0000313" key="1">
    <source>
        <dbReference type="EMBL" id="MFC3710964.1"/>
    </source>
</evidence>
<proteinExistence type="predicted"/>
<reference evidence="2" key="1">
    <citation type="journal article" date="2019" name="Int. J. Syst. Evol. Microbiol.">
        <title>The Global Catalogue of Microorganisms (GCM) 10K type strain sequencing project: providing services to taxonomists for standard genome sequencing and annotation.</title>
        <authorList>
            <consortium name="The Broad Institute Genomics Platform"/>
            <consortium name="The Broad Institute Genome Sequencing Center for Infectious Disease"/>
            <person name="Wu L."/>
            <person name="Ma J."/>
        </authorList>
    </citation>
    <scope>NUCLEOTIDE SEQUENCE [LARGE SCALE GENOMIC DNA]</scope>
    <source>
        <strain evidence="2">KCTC 42644</strain>
    </source>
</reference>
<sequence length="133" mass="14315">MNQRQQAVARQCLGAAEDNSLTFPEIVGRLIEAGFDSYWVDFRRGTATYYLPDGAALDLPAHRSEVAVAAAFDTPALQAAVRDAQALAPGYTYRGFCDRAKAAGCAGYLVSFGGRRALYLGRDGATHTEYFPG</sequence>
<dbReference type="Proteomes" id="UP001595615">
    <property type="component" value="Unassembled WGS sequence"/>
</dbReference>
<accession>A0ABV7X6L7</accession>
<dbReference type="Pfam" id="PF07166">
    <property type="entry name" value="DUF1398"/>
    <property type="match status" value="1"/>
</dbReference>
<dbReference type="RefSeq" id="WP_380854971.1">
    <property type="nucleotide sequence ID" value="NZ_JBHRXV010000001.1"/>
</dbReference>
<dbReference type="EMBL" id="JBHRXV010000001">
    <property type="protein sequence ID" value="MFC3710964.1"/>
    <property type="molecule type" value="Genomic_DNA"/>
</dbReference>
<dbReference type="SUPFAM" id="SSF160419">
    <property type="entry name" value="YdfO-like"/>
    <property type="match status" value="1"/>
</dbReference>
<protein>
    <submittedName>
        <fullName evidence="1">DUF1398 domain-containing protein</fullName>
    </submittedName>
</protein>
<dbReference type="InterPro" id="IPR036696">
    <property type="entry name" value="YdfO-like_sf"/>
</dbReference>
<name>A0ABV7X6L7_9SPHN</name>
<gene>
    <name evidence="1" type="ORF">ACFOMD_00155</name>
</gene>
<dbReference type="InterPro" id="IPR009833">
    <property type="entry name" value="DUF1398"/>
</dbReference>
<keyword evidence="2" id="KW-1185">Reference proteome</keyword>
<organism evidence="1 2">
    <name type="scientific">Sphingoaurantiacus capsulatus</name>
    <dbReference type="NCBI Taxonomy" id="1771310"/>
    <lineage>
        <taxon>Bacteria</taxon>
        <taxon>Pseudomonadati</taxon>
        <taxon>Pseudomonadota</taxon>
        <taxon>Alphaproteobacteria</taxon>
        <taxon>Sphingomonadales</taxon>
        <taxon>Sphingosinicellaceae</taxon>
        <taxon>Sphingoaurantiacus</taxon>
    </lineage>
</organism>
<evidence type="ECO:0000313" key="2">
    <source>
        <dbReference type="Proteomes" id="UP001595615"/>
    </source>
</evidence>
<dbReference type="Gene3D" id="3.30.1810.10">
    <property type="entry name" value="YdfO-like"/>
    <property type="match status" value="1"/>
</dbReference>
<comment type="caution">
    <text evidence="1">The sequence shown here is derived from an EMBL/GenBank/DDBJ whole genome shotgun (WGS) entry which is preliminary data.</text>
</comment>